<dbReference type="PANTHER" id="PTHR34387">
    <property type="entry name" value="SLR1258 PROTEIN"/>
    <property type="match status" value="1"/>
</dbReference>
<dbReference type="GO" id="GO:0006974">
    <property type="term" value="P:DNA damage response"/>
    <property type="evidence" value="ECO:0007669"/>
    <property type="project" value="TreeGrafter"/>
</dbReference>
<accession>A0A3L7K357</accession>
<dbReference type="Proteomes" id="UP000276770">
    <property type="component" value="Unassembled WGS sequence"/>
</dbReference>
<reference evidence="1 2" key="1">
    <citation type="submission" date="2018-10" db="EMBL/GenBank/DDBJ databases">
        <title>Falsibacillus sp. genome draft.</title>
        <authorList>
            <person name="Shi S."/>
        </authorList>
    </citation>
    <scope>NUCLEOTIDE SEQUENCE [LARGE SCALE GENOMIC DNA]</scope>
    <source>
        <strain evidence="1 2">GY 10110</strain>
    </source>
</reference>
<name>A0A3L7K357_9BACI</name>
<dbReference type="OrthoDB" id="9785192at2"/>
<dbReference type="Gene3D" id="3.30.110.170">
    <property type="entry name" value="Protein of unknown function (DUF541), domain 1"/>
    <property type="match status" value="1"/>
</dbReference>
<dbReference type="Pfam" id="PF04402">
    <property type="entry name" value="SIMPL"/>
    <property type="match status" value="1"/>
</dbReference>
<comment type="caution">
    <text evidence="1">The sequence shown here is derived from an EMBL/GenBank/DDBJ whole genome shotgun (WGS) entry which is preliminary data.</text>
</comment>
<evidence type="ECO:0000313" key="1">
    <source>
        <dbReference type="EMBL" id="RLQ97483.1"/>
    </source>
</evidence>
<dbReference type="AlphaFoldDB" id="A0A3L7K357"/>
<dbReference type="RefSeq" id="WP_121679433.1">
    <property type="nucleotide sequence ID" value="NZ_RCVZ01000002.1"/>
</dbReference>
<evidence type="ECO:0000313" key="2">
    <source>
        <dbReference type="Proteomes" id="UP000276770"/>
    </source>
</evidence>
<proteinExistence type="predicted"/>
<gene>
    <name evidence="1" type="ORF">D9X91_04850</name>
</gene>
<protein>
    <submittedName>
        <fullName evidence="1">DUF541 domain-containing protein</fullName>
    </submittedName>
</protein>
<dbReference type="InterPro" id="IPR052022">
    <property type="entry name" value="26kDa_periplasmic_antigen"/>
</dbReference>
<dbReference type="PANTHER" id="PTHR34387:SF1">
    <property type="entry name" value="PERIPLASMIC IMMUNOGENIC PROTEIN"/>
    <property type="match status" value="1"/>
</dbReference>
<dbReference type="Gene3D" id="3.30.70.2970">
    <property type="entry name" value="Protein of unknown function (DUF541), domain 2"/>
    <property type="match status" value="1"/>
</dbReference>
<organism evidence="1 2">
    <name type="scientific">Falsibacillus albus</name>
    <dbReference type="NCBI Taxonomy" id="2478915"/>
    <lineage>
        <taxon>Bacteria</taxon>
        <taxon>Bacillati</taxon>
        <taxon>Bacillota</taxon>
        <taxon>Bacilli</taxon>
        <taxon>Bacillales</taxon>
        <taxon>Bacillaceae</taxon>
        <taxon>Falsibacillus</taxon>
    </lineage>
</organism>
<sequence length="217" mass="23633">MNRNPNFKPPTGDSPTTVTVLGEGTVKASPDTVVLTLGVTTENQDLAAAQAENAKDTTNVIDSIVKMGIPRENIQTKDYRISPQYDYIEGKQILRGYQVTHLLTVTISTPEMTGKLIDQAVESGANTVQNIQFLVSDQDQYYQKALTLALKDANQKAKTLSRSLGKKADPVPMKILEQSGSISEPIPMAYMQAAKSTTPIEAGKNTITSSLRVEYKI</sequence>
<dbReference type="InterPro" id="IPR007497">
    <property type="entry name" value="SIMPL/DUF541"/>
</dbReference>
<dbReference type="EMBL" id="RCVZ01000002">
    <property type="protein sequence ID" value="RLQ97483.1"/>
    <property type="molecule type" value="Genomic_DNA"/>
</dbReference>
<keyword evidence="2" id="KW-1185">Reference proteome</keyword>